<keyword evidence="2" id="KW-1185">Reference proteome</keyword>
<name>A0A6J5G7Z0_9BURK</name>
<dbReference type="EMBL" id="CADIKI010000009">
    <property type="protein sequence ID" value="CAB3793542.1"/>
    <property type="molecule type" value="Genomic_DNA"/>
</dbReference>
<evidence type="ECO:0000313" key="1">
    <source>
        <dbReference type="EMBL" id="CAB3793542.1"/>
    </source>
</evidence>
<accession>A0A6J5G7Z0</accession>
<evidence type="ECO:0000313" key="2">
    <source>
        <dbReference type="Proteomes" id="UP000494252"/>
    </source>
</evidence>
<protein>
    <submittedName>
        <fullName evidence="1">Uncharacterized protein</fullName>
    </submittedName>
</protein>
<dbReference type="Proteomes" id="UP000494252">
    <property type="component" value="Unassembled WGS sequence"/>
</dbReference>
<sequence>MVNYKRWTHCVKSFFARAIVDSDATSTAWRGSP</sequence>
<organism evidence="1 2">
    <name type="scientific">Paraburkholderia fynbosensis</name>
    <dbReference type="NCBI Taxonomy" id="1200993"/>
    <lineage>
        <taxon>Bacteria</taxon>
        <taxon>Pseudomonadati</taxon>
        <taxon>Pseudomonadota</taxon>
        <taxon>Betaproteobacteria</taxon>
        <taxon>Burkholderiales</taxon>
        <taxon>Burkholderiaceae</taxon>
        <taxon>Paraburkholderia</taxon>
    </lineage>
</organism>
<reference evidence="1 2" key="1">
    <citation type="submission" date="2020-04" db="EMBL/GenBank/DDBJ databases">
        <authorList>
            <person name="De Canck E."/>
        </authorList>
    </citation>
    <scope>NUCLEOTIDE SEQUENCE [LARGE SCALE GENOMIC DNA]</scope>
    <source>
        <strain evidence="1 2">LMG 27177</strain>
    </source>
</reference>
<gene>
    <name evidence="1" type="ORF">LMG27177_03452</name>
</gene>
<dbReference type="AlphaFoldDB" id="A0A6J5G7Z0"/>
<proteinExistence type="predicted"/>